<evidence type="ECO:0000313" key="2">
    <source>
        <dbReference type="Proteomes" id="UP000828251"/>
    </source>
</evidence>
<dbReference type="AlphaFoldDB" id="A0A9D3UKC7"/>
<proteinExistence type="predicted"/>
<reference evidence="1 2" key="1">
    <citation type="journal article" date="2021" name="Plant Biotechnol. J.">
        <title>Multi-omics assisted identification of the key and species-specific regulatory components of drought-tolerant mechanisms in Gossypium stocksii.</title>
        <authorList>
            <person name="Yu D."/>
            <person name="Ke L."/>
            <person name="Zhang D."/>
            <person name="Wu Y."/>
            <person name="Sun Y."/>
            <person name="Mei J."/>
            <person name="Sun J."/>
            <person name="Sun Y."/>
        </authorList>
    </citation>
    <scope>NUCLEOTIDE SEQUENCE [LARGE SCALE GENOMIC DNA]</scope>
    <source>
        <strain evidence="2">cv. E1</strain>
        <tissue evidence="1">Leaf</tissue>
    </source>
</reference>
<organism evidence="1 2">
    <name type="scientific">Gossypium stocksii</name>
    <dbReference type="NCBI Taxonomy" id="47602"/>
    <lineage>
        <taxon>Eukaryota</taxon>
        <taxon>Viridiplantae</taxon>
        <taxon>Streptophyta</taxon>
        <taxon>Embryophyta</taxon>
        <taxon>Tracheophyta</taxon>
        <taxon>Spermatophyta</taxon>
        <taxon>Magnoliopsida</taxon>
        <taxon>eudicotyledons</taxon>
        <taxon>Gunneridae</taxon>
        <taxon>Pentapetalae</taxon>
        <taxon>rosids</taxon>
        <taxon>malvids</taxon>
        <taxon>Malvales</taxon>
        <taxon>Malvaceae</taxon>
        <taxon>Malvoideae</taxon>
        <taxon>Gossypium</taxon>
    </lineage>
</organism>
<accession>A0A9D3UKC7</accession>
<dbReference type="EMBL" id="JAIQCV010000011">
    <property type="protein sequence ID" value="KAH1046792.1"/>
    <property type="molecule type" value="Genomic_DNA"/>
</dbReference>
<protein>
    <submittedName>
        <fullName evidence="1">Uncharacterized protein</fullName>
    </submittedName>
</protein>
<sequence length="49" mass="5619">MQEVGPIFEDNTRKSGLKLPQFPSAKYKVAIGSNKVKKERELEEEEDPK</sequence>
<dbReference type="Proteomes" id="UP000828251">
    <property type="component" value="Unassembled WGS sequence"/>
</dbReference>
<evidence type="ECO:0000313" key="1">
    <source>
        <dbReference type="EMBL" id="KAH1046792.1"/>
    </source>
</evidence>
<comment type="caution">
    <text evidence="1">The sequence shown here is derived from an EMBL/GenBank/DDBJ whole genome shotgun (WGS) entry which is preliminary data.</text>
</comment>
<gene>
    <name evidence="1" type="ORF">J1N35_037576</name>
</gene>
<keyword evidence="2" id="KW-1185">Reference proteome</keyword>
<name>A0A9D3UKC7_9ROSI</name>